<evidence type="ECO:0000313" key="10">
    <source>
        <dbReference type="EMBL" id="MBB6450726.1"/>
    </source>
</evidence>
<feature type="binding site" evidence="8">
    <location>
        <position position="40"/>
    </location>
    <ligand>
        <name>FMN</name>
        <dbReference type="ChEBI" id="CHEBI:58210"/>
        <note>ligand shared between dimeric partners</note>
    </ligand>
</feature>
<evidence type="ECO:0000256" key="3">
    <source>
        <dbReference type="ARBA" id="ARBA00022643"/>
    </source>
</evidence>
<dbReference type="Pfam" id="PF00881">
    <property type="entry name" value="Nitroreductase"/>
    <property type="match status" value="1"/>
</dbReference>
<feature type="binding site" description="in other chain" evidence="8">
    <location>
        <begin position="138"/>
        <end position="140"/>
    </location>
    <ligand>
        <name>FMN</name>
        <dbReference type="ChEBI" id="CHEBI:58210"/>
        <note>ligand shared between dimeric partners</note>
    </ligand>
</feature>
<feature type="domain" description="Nitroreductase" evidence="9">
    <location>
        <begin position="7"/>
        <end position="169"/>
    </location>
</feature>
<comment type="cofactor">
    <cofactor evidence="8">
        <name>FMN</name>
        <dbReference type="ChEBI" id="CHEBI:58210"/>
    </cofactor>
    <text evidence="8">Binds 1 FMN per subunit.</text>
</comment>
<dbReference type="SUPFAM" id="SSF55469">
    <property type="entry name" value="FMN-dependent nitroreductase-like"/>
    <property type="match status" value="1"/>
</dbReference>
<keyword evidence="11" id="KW-1185">Reference proteome</keyword>
<feature type="binding site" description="in other chain" evidence="8">
    <location>
        <begin position="10"/>
        <end position="12"/>
    </location>
    <ligand>
        <name>FMN</name>
        <dbReference type="ChEBI" id="CHEBI:58210"/>
        <note>ligand shared between dimeric partners</note>
    </ligand>
</feature>
<dbReference type="PANTHER" id="PTHR43821">
    <property type="entry name" value="NAD(P)H NITROREDUCTASE YDJA-RELATED"/>
    <property type="match status" value="1"/>
</dbReference>
<evidence type="ECO:0000259" key="9">
    <source>
        <dbReference type="Pfam" id="PF00881"/>
    </source>
</evidence>
<name>A0A841PU98_9BACL</name>
<accession>A0A841PU98</accession>
<evidence type="ECO:0000256" key="8">
    <source>
        <dbReference type="PIRSR" id="PIRSR000232-1"/>
    </source>
</evidence>
<dbReference type="InterPro" id="IPR026021">
    <property type="entry name" value="YdjA-like"/>
</dbReference>
<dbReference type="EC" id="1.-.-.-" evidence="7"/>
<keyword evidence="5 7" id="KW-0560">Oxidoreductase</keyword>
<dbReference type="InterPro" id="IPR029479">
    <property type="entry name" value="Nitroreductase"/>
</dbReference>
<evidence type="ECO:0000313" key="11">
    <source>
        <dbReference type="Proteomes" id="UP000568839"/>
    </source>
</evidence>
<evidence type="ECO:0000256" key="7">
    <source>
        <dbReference type="PIRNR" id="PIRNR000232"/>
    </source>
</evidence>
<dbReference type="PANTHER" id="PTHR43821:SF1">
    <property type="entry name" value="NAD(P)H NITROREDUCTASE YDJA-RELATED"/>
    <property type="match status" value="1"/>
</dbReference>
<keyword evidence="3 7" id="KW-0288">FMN</keyword>
<evidence type="ECO:0000256" key="5">
    <source>
        <dbReference type="ARBA" id="ARBA00023002"/>
    </source>
</evidence>
<keyword evidence="4 7" id="KW-0521">NADP</keyword>
<dbReference type="InterPro" id="IPR052530">
    <property type="entry name" value="NAD(P)H_nitroreductase"/>
</dbReference>
<evidence type="ECO:0000256" key="6">
    <source>
        <dbReference type="ARBA" id="ARBA00023027"/>
    </source>
</evidence>
<evidence type="ECO:0000256" key="4">
    <source>
        <dbReference type="ARBA" id="ARBA00022857"/>
    </source>
</evidence>
<keyword evidence="6 7" id="KW-0520">NAD</keyword>
<keyword evidence="2 7" id="KW-0285">Flavoprotein</keyword>
<protein>
    <recommendedName>
        <fullName evidence="7">Putative NAD(P)H nitroreductase</fullName>
        <ecNumber evidence="7">1.-.-.-</ecNumber>
    </recommendedName>
</protein>
<dbReference type="CDD" id="cd02135">
    <property type="entry name" value="YdjA-like"/>
    <property type="match status" value="1"/>
</dbReference>
<comment type="caution">
    <text evidence="10">The sequence shown here is derived from an EMBL/GenBank/DDBJ whole genome shotgun (WGS) entry which is preliminary data.</text>
</comment>
<proteinExistence type="inferred from homology"/>
<organism evidence="10 11">
    <name type="scientific">Geomicrobium halophilum</name>
    <dbReference type="NCBI Taxonomy" id="549000"/>
    <lineage>
        <taxon>Bacteria</taxon>
        <taxon>Bacillati</taxon>
        <taxon>Bacillota</taxon>
        <taxon>Bacilli</taxon>
        <taxon>Bacillales</taxon>
        <taxon>Geomicrobium</taxon>
    </lineage>
</organism>
<sequence length="194" mass="22153">MDVLEAIRTRRSIGKVQPDEPVDKQWIETILEAGTWAPNHHHTQPWKFFVQQGEGRRPLGRTLRKIAAEKMDDLASEENEQKLIKTEQKPFRAPVVITVVVEPSTKEKVIDIEEYAAAHAAAQNMLLAAHSLGLGAIWRSGAPTYHEDMRWLYNVSERGAVIGFIYLGWPVSKKKKEAKRIPVSEKTIWIHEDK</sequence>
<reference evidence="10 11" key="1">
    <citation type="submission" date="2020-08" db="EMBL/GenBank/DDBJ databases">
        <title>Genomic Encyclopedia of Type Strains, Phase IV (KMG-IV): sequencing the most valuable type-strain genomes for metagenomic binning, comparative biology and taxonomic classification.</title>
        <authorList>
            <person name="Goeker M."/>
        </authorList>
    </citation>
    <scope>NUCLEOTIDE SEQUENCE [LARGE SCALE GENOMIC DNA]</scope>
    <source>
        <strain evidence="10 11">DSM 21769</strain>
    </source>
</reference>
<dbReference type="PIRSF" id="PIRSF000232">
    <property type="entry name" value="YdjA"/>
    <property type="match status" value="1"/>
</dbReference>
<dbReference type="EMBL" id="JACHHJ010000004">
    <property type="protein sequence ID" value="MBB6450726.1"/>
    <property type="molecule type" value="Genomic_DNA"/>
</dbReference>
<dbReference type="GO" id="GO:0016491">
    <property type="term" value="F:oxidoreductase activity"/>
    <property type="evidence" value="ECO:0007669"/>
    <property type="project" value="UniProtKB-UniRule"/>
</dbReference>
<evidence type="ECO:0000256" key="2">
    <source>
        <dbReference type="ARBA" id="ARBA00022630"/>
    </source>
</evidence>
<evidence type="ECO:0000256" key="1">
    <source>
        <dbReference type="ARBA" id="ARBA00007118"/>
    </source>
</evidence>
<gene>
    <name evidence="10" type="ORF">HNR44_002716</name>
</gene>
<comment type="similarity">
    <text evidence="1 7">Belongs to the nitroreductase family.</text>
</comment>
<dbReference type="RefSeq" id="WP_184404793.1">
    <property type="nucleotide sequence ID" value="NZ_JACHHJ010000004.1"/>
</dbReference>
<dbReference type="AlphaFoldDB" id="A0A841PU98"/>
<dbReference type="InterPro" id="IPR000415">
    <property type="entry name" value="Nitroreductase-like"/>
</dbReference>
<dbReference type="Proteomes" id="UP000568839">
    <property type="component" value="Unassembled WGS sequence"/>
</dbReference>
<dbReference type="Gene3D" id="3.40.109.10">
    <property type="entry name" value="NADH Oxidase"/>
    <property type="match status" value="1"/>
</dbReference>